<sequence>MAVHALPRDERLQCDRRSEALLGETLAAFSGFDSARLDPTEWKFLARRDQFTVHRAVSCVDSHMRRVIASGFLAASLHDVLGGLYVEDDRELLTTQAILSPSGNTAVDAAVLLIAERREPRAAPFRFAGVKWYSWKRNLSAGEGQECDLLTYERMGQAVTDGRETDSSHELMYHVILSLNKPEWPLDVARGPGFRRADMAFCFLYRKVCDDLAECFTLLDYDCRTAGSSRRAADTEMADRVLMVTRLPDLARAKVLSGFVLKAKGRPVLMSKTCLRCGSRRKVMEPLRNCSVCKKSVCHKCLEMKVIFSINSRTHEPETDAFCNKCLARVEALTAKKNAQRNSLTSASGDSSTGGSTKDKDRETHSGGSSGSSSRSGFKFWKKNKREPSPRPEKERRRHSLPATMSDRGPHTPNYDGLFRNYDVFGRASDNPRRQHFHLDDVEEQEPDQEQESVDPHYDGMYENYDVPDRAGNNPRSRQFDPNKLEFMKNQESEKKQGNAEPQRETRWRQTTFLANPEAAAAEAAAAIRLSLPRQTVVVRERENTVAEVFPVAKTVLETEDMYAEDGEDSPHSEAERAHLLYLERRQRLDDQKDQTHLFRREALTTPLHSPVLPKTTSLRDDIGSADLMLKSRRKVGAPVGTVDKPEYGDRKPAALVSRRSGSGRGGRKVRSQDNEDTFRMDLYGRF</sequence>
<feature type="compositionally biased region" description="Basic and acidic residues" evidence="1">
    <location>
        <begin position="386"/>
        <end position="395"/>
    </location>
</feature>
<feature type="region of interest" description="Disordered" evidence="1">
    <location>
        <begin position="639"/>
        <end position="677"/>
    </location>
</feature>
<dbReference type="PANTHER" id="PTHR13510:SF44">
    <property type="entry name" value="RABENOSYN-5"/>
    <property type="match status" value="1"/>
</dbReference>
<organism evidence="3 4">
    <name type="scientific">Phytophthora rubi</name>
    <dbReference type="NCBI Taxonomy" id="129364"/>
    <lineage>
        <taxon>Eukaryota</taxon>
        <taxon>Sar</taxon>
        <taxon>Stramenopiles</taxon>
        <taxon>Oomycota</taxon>
        <taxon>Peronosporomycetes</taxon>
        <taxon>Peronosporales</taxon>
        <taxon>Peronosporaceae</taxon>
        <taxon>Phytophthora</taxon>
    </lineage>
</organism>
<feature type="region of interest" description="Disordered" evidence="1">
    <location>
        <begin position="439"/>
        <end position="482"/>
    </location>
</feature>
<dbReference type="InterPro" id="IPR011011">
    <property type="entry name" value="Znf_FYVE_PHD"/>
</dbReference>
<dbReference type="Proteomes" id="UP000434957">
    <property type="component" value="Unassembled WGS sequence"/>
</dbReference>
<evidence type="ECO:0000313" key="4">
    <source>
        <dbReference type="Proteomes" id="UP000434957"/>
    </source>
</evidence>
<evidence type="ECO:0000313" key="5">
    <source>
        <dbReference type="Proteomes" id="UP000435112"/>
    </source>
</evidence>
<evidence type="ECO:0000256" key="1">
    <source>
        <dbReference type="SAM" id="MobiDB-lite"/>
    </source>
</evidence>
<name>A0A6A4FWR6_9STRA</name>
<protein>
    <recommendedName>
        <fullName evidence="6">FYVE-type domain-containing protein</fullName>
    </recommendedName>
</protein>
<dbReference type="EMBL" id="QXFU01000172">
    <property type="protein sequence ID" value="KAE9041461.1"/>
    <property type="molecule type" value="Genomic_DNA"/>
</dbReference>
<feature type="compositionally biased region" description="Basic and acidic residues" evidence="1">
    <location>
        <begin position="644"/>
        <end position="653"/>
    </location>
</feature>
<gene>
    <name evidence="2" type="ORF">PR002_g4442</name>
    <name evidence="3" type="ORF">PR003_g4447</name>
</gene>
<dbReference type="SUPFAM" id="SSF57903">
    <property type="entry name" value="FYVE/PHD zinc finger"/>
    <property type="match status" value="1"/>
</dbReference>
<feature type="compositionally biased region" description="Acidic residues" evidence="1">
    <location>
        <begin position="441"/>
        <end position="453"/>
    </location>
</feature>
<dbReference type="CDD" id="cd00065">
    <property type="entry name" value="FYVE_like_SF"/>
    <property type="match status" value="1"/>
</dbReference>
<accession>A0A6A4FWR6</accession>
<dbReference type="Proteomes" id="UP000435112">
    <property type="component" value="Unassembled WGS sequence"/>
</dbReference>
<comment type="caution">
    <text evidence="3">The sequence shown here is derived from an EMBL/GenBank/DDBJ whole genome shotgun (WGS) entry which is preliminary data.</text>
</comment>
<evidence type="ECO:0000313" key="3">
    <source>
        <dbReference type="EMBL" id="KAE9352313.1"/>
    </source>
</evidence>
<dbReference type="AlphaFoldDB" id="A0A6A4FWR6"/>
<dbReference type="EMBL" id="QXFT01000168">
    <property type="protein sequence ID" value="KAE9352313.1"/>
    <property type="molecule type" value="Genomic_DNA"/>
</dbReference>
<reference evidence="3 4" key="1">
    <citation type="submission" date="2018-08" db="EMBL/GenBank/DDBJ databases">
        <title>Genomic investigation of the strawberry pathogen Phytophthora fragariae indicates pathogenicity is determined by transcriptional variation in three key races.</title>
        <authorList>
            <person name="Adams T.M."/>
            <person name="Armitage A.D."/>
            <person name="Sobczyk M.K."/>
            <person name="Bates H.J."/>
            <person name="Dunwell J.M."/>
            <person name="Nellist C.F."/>
            <person name="Harrison R.J."/>
        </authorList>
    </citation>
    <scope>NUCLEOTIDE SEQUENCE [LARGE SCALE GENOMIC DNA]</scope>
    <source>
        <strain evidence="2 5">SCRP324</strain>
        <strain evidence="3 4">SCRP333</strain>
    </source>
</reference>
<dbReference type="InterPro" id="IPR013083">
    <property type="entry name" value="Znf_RING/FYVE/PHD"/>
</dbReference>
<evidence type="ECO:0000313" key="2">
    <source>
        <dbReference type="EMBL" id="KAE9041461.1"/>
    </source>
</evidence>
<feature type="region of interest" description="Disordered" evidence="1">
    <location>
        <begin position="338"/>
        <end position="416"/>
    </location>
</feature>
<keyword evidence="4" id="KW-1185">Reference proteome</keyword>
<proteinExistence type="predicted"/>
<dbReference type="PANTHER" id="PTHR13510">
    <property type="entry name" value="FYVE-FINGER-CONTAINING RAB5 EFFECTOR PROTEIN RABENOSYN-5-RELATED"/>
    <property type="match status" value="1"/>
</dbReference>
<dbReference type="InterPro" id="IPR052727">
    <property type="entry name" value="Rab4/Rab5_effector"/>
</dbReference>
<dbReference type="Gene3D" id="3.30.40.10">
    <property type="entry name" value="Zinc/RING finger domain, C3HC4 (zinc finger)"/>
    <property type="match status" value="1"/>
</dbReference>
<feature type="compositionally biased region" description="Low complexity" evidence="1">
    <location>
        <begin position="343"/>
        <end position="356"/>
    </location>
</feature>
<dbReference type="OrthoDB" id="167488at2759"/>
<evidence type="ECO:0008006" key="6">
    <source>
        <dbReference type="Google" id="ProtNLM"/>
    </source>
</evidence>